<dbReference type="OrthoDB" id="206565at2759"/>
<evidence type="ECO:0000313" key="6">
    <source>
        <dbReference type="EMBL" id="ORX66074.1"/>
    </source>
</evidence>
<keyword evidence="7" id="KW-1185">Reference proteome</keyword>
<dbReference type="GO" id="GO:0000724">
    <property type="term" value="P:double-strand break repair via homologous recombination"/>
    <property type="evidence" value="ECO:0007669"/>
    <property type="project" value="TreeGrafter"/>
</dbReference>
<dbReference type="Proteomes" id="UP000193922">
    <property type="component" value="Unassembled WGS sequence"/>
</dbReference>
<dbReference type="FunFam" id="3.30.390.80:FF:000001">
    <property type="entry name" value="DNA repair protein RAD52 homolog"/>
    <property type="match status" value="1"/>
</dbReference>
<dbReference type="SUPFAM" id="SSF54768">
    <property type="entry name" value="dsRNA-binding domain-like"/>
    <property type="match status" value="1"/>
</dbReference>
<dbReference type="GO" id="GO:0005634">
    <property type="term" value="C:nucleus"/>
    <property type="evidence" value="ECO:0007669"/>
    <property type="project" value="TreeGrafter"/>
</dbReference>
<dbReference type="RefSeq" id="XP_040740125.1">
    <property type="nucleotide sequence ID" value="XM_040885169.1"/>
</dbReference>
<dbReference type="InterPro" id="IPR042525">
    <property type="entry name" value="Rad52_Rad59_Rad22_sf"/>
</dbReference>
<keyword evidence="3" id="KW-0233">DNA recombination</keyword>
<organism evidence="6 7">
    <name type="scientific">Linderina pennispora</name>
    <dbReference type="NCBI Taxonomy" id="61395"/>
    <lineage>
        <taxon>Eukaryota</taxon>
        <taxon>Fungi</taxon>
        <taxon>Fungi incertae sedis</taxon>
        <taxon>Zoopagomycota</taxon>
        <taxon>Kickxellomycotina</taxon>
        <taxon>Kickxellomycetes</taxon>
        <taxon>Kickxellales</taxon>
        <taxon>Kickxellaceae</taxon>
        <taxon>Linderina</taxon>
    </lineage>
</organism>
<dbReference type="GeneID" id="63801817"/>
<evidence type="ECO:0000256" key="1">
    <source>
        <dbReference type="ARBA" id="ARBA00006638"/>
    </source>
</evidence>
<sequence>MLQMNDAIFRPSAPYQPVDNIPNEPFSPDDTARIQIALSKKLGPEHISSRRGMGSTRLAYIEGWRIISIANEVFGFNGWRSNLFNMVVDFVDVDPKTNNVSIGLSCMVRVTLRDGTYREDCGYGIIENCRSKAQAFEKVRKEAVTDALKRAMRQFGNVLGNCIYDKEFLRHVSSEPKQPRTSMSGSTLFRNCDLDGRLVAAGPGAVATPTSNQQVSLVPVLTTAPAQSPLAGHTQATPAHEVRRMNPAPEVVPMPGISAQAANSVAGASIGTRHTAPPKSEQRHASTCAKPPQSIPSNNALPAAASAENNNIEADLDDILSGIDGLTDDDLLDVGEPGANRRASTASAASSSTETSLEQSQLETPQTRAQLPKGGCGEAVDLDTVNGILSDIDWSDIGQADLFADLESNRPVVPESPVFPYTDESPLYDSADPQQMPESSTQGPCAGYSGGAQSSLAAGSMTRSGNLTTSGISRPQRPSVPPPNAVRNVAHAARRRGSDRTLSSNAHHRSSTSSERTVSAQTHDQRSNDSTEGNGRSNSDFWV</sequence>
<gene>
    <name evidence="6" type="ORF">DL89DRAFT_249733</name>
</gene>
<proteinExistence type="inferred from homology"/>
<evidence type="ECO:0000256" key="4">
    <source>
        <dbReference type="ARBA" id="ARBA00023204"/>
    </source>
</evidence>
<reference evidence="6 7" key="1">
    <citation type="submission" date="2016-07" db="EMBL/GenBank/DDBJ databases">
        <title>Pervasive Adenine N6-methylation of Active Genes in Fungi.</title>
        <authorList>
            <consortium name="DOE Joint Genome Institute"/>
            <person name="Mondo S.J."/>
            <person name="Dannebaum R.O."/>
            <person name="Kuo R.C."/>
            <person name="Labutti K."/>
            <person name="Haridas S."/>
            <person name="Kuo A."/>
            <person name="Salamov A."/>
            <person name="Ahrendt S.R."/>
            <person name="Lipzen A."/>
            <person name="Sullivan W."/>
            <person name="Andreopoulos W.B."/>
            <person name="Clum A."/>
            <person name="Lindquist E."/>
            <person name="Daum C."/>
            <person name="Ramamoorthy G.K."/>
            <person name="Gryganskyi A."/>
            <person name="Culley D."/>
            <person name="Magnuson J.K."/>
            <person name="James T.Y."/>
            <person name="O'Malley M.A."/>
            <person name="Stajich J.E."/>
            <person name="Spatafora J.W."/>
            <person name="Visel A."/>
            <person name="Grigoriev I.V."/>
        </authorList>
    </citation>
    <scope>NUCLEOTIDE SEQUENCE [LARGE SCALE GENOMIC DNA]</scope>
    <source>
        <strain evidence="6 7">ATCC 12442</strain>
    </source>
</reference>
<protein>
    <recommendedName>
        <fullName evidence="8">Recombination protein Rad52</fullName>
    </recommendedName>
</protein>
<dbReference type="GO" id="GO:0006312">
    <property type="term" value="P:mitotic recombination"/>
    <property type="evidence" value="ECO:0007669"/>
    <property type="project" value="TreeGrafter"/>
</dbReference>
<evidence type="ECO:0000256" key="2">
    <source>
        <dbReference type="ARBA" id="ARBA00022763"/>
    </source>
</evidence>
<feature type="compositionally biased region" description="Low complexity" evidence="5">
    <location>
        <begin position="343"/>
        <end position="364"/>
    </location>
</feature>
<keyword evidence="4" id="KW-0234">DNA repair</keyword>
<feature type="compositionally biased region" description="Polar residues" evidence="5">
    <location>
        <begin position="461"/>
        <end position="473"/>
    </location>
</feature>
<name>A0A1Y1VZ04_9FUNG</name>
<dbReference type="PANTHER" id="PTHR12132:SF1">
    <property type="entry name" value="DNA REPAIR PROTEIN RAD52 HOMOLOG"/>
    <property type="match status" value="1"/>
</dbReference>
<evidence type="ECO:0008006" key="8">
    <source>
        <dbReference type="Google" id="ProtNLM"/>
    </source>
</evidence>
<dbReference type="STRING" id="61395.A0A1Y1VZ04"/>
<accession>A0A1Y1VZ04</accession>
<evidence type="ECO:0000256" key="5">
    <source>
        <dbReference type="SAM" id="MobiDB-lite"/>
    </source>
</evidence>
<feature type="region of interest" description="Disordered" evidence="5">
    <location>
        <begin position="270"/>
        <end position="301"/>
    </location>
</feature>
<dbReference type="GO" id="GO:0045002">
    <property type="term" value="P:double-strand break repair via single-strand annealing"/>
    <property type="evidence" value="ECO:0007669"/>
    <property type="project" value="TreeGrafter"/>
</dbReference>
<feature type="region of interest" description="Disordered" evidence="5">
    <location>
        <begin position="331"/>
        <end position="376"/>
    </location>
</feature>
<keyword evidence="2" id="KW-0227">DNA damage</keyword>
<comment type="caution">
    <text evidence="6">The sequence shown here is derived from an EMBL/GenBank/DDBJ whole genome shotgun (WGS) entry which is preliminary data.</text>
</comment>
<feature type="compositionally biased region" description="Polar residues" evidence="5">
    <location>
        <begin position="530"/>
        <end position="543"/>
    </location>
</feature>
<feature type="region of interest" description="Disordered" evidence="5">
    <location>
        <begin position="411"/>
        <end position="543"/>
    </location>
</feature>
<dbReference type="AlphaFoldDB" id="A0A1Y1VZ04"/>
<dbReference type="EMBL" id="MCFD01000018">
    <property type="protein sequence ID" value="ORX66074.1"/>
    <property type="molecule type" value="Genomic_DNA"/>
</dbReference>
<dbReference type="Pfam" id="PF04098">
    <property type="entry name" value="Rad52_Rad22"/>
    <property type="match status" value="1"/>
</dbReference>
<evidence type="ECO:0000313" key="7">
    <source>
        <dbReference type="Proteomes" id="UP000193922"/>
    </source>
</evidence>
<dbReference type="InterPro" id="IPR041247">
    <property type="entry name" value="Rad52_fam"/>
</dbReference>
<dbReference type="InterPro" id="IPR007232">
    <property type="entry name" value="Rad52_Rad59_Rad22"/>
</dbReference>
<feature type="compositionally biased region" description="Low complexity" evidence="5">
    <location>
        <begin position="451"/>
        <end position="460"/>
    </location>
</feature>
<dbReference type="PANTHER" id="PTHR12132">
    <property type="entry name" value="DNA REPAIR AND RECOMBINATION PROTEIN RAD52, RAD59"/>
    <property type="match status" value="1"/>
</dbReference>
<feature type="compositionally biased region" description="Polar residues" evidence="5">
    <location>
        <begin position="432"/>
        <end position="443"/>
    </location>
</feature>
<comment type="similarity">
    <text evidence="1">Belongs to the RAD52 family.</text>
</comment>
<dbReference type="GO" id="GO:0003697">
    <property type="term" value="F:single-stranded DNA binding"/>
    <property type="evidence" value="ECO:0007669"/>
    <property type="project" value="UniProtKB-ARBA"/>
</dbReference>
<dbReference type="Gene3D" id="3.30.390.80">
    <property type="entry name" value="DNA repair protein Rad52/59/22"/>
    <property type="match status" value="1"/>
</dbReference>
<evidence type="ECO:0000256" key="3">
    <source>
        <dbReference type="ARBA" id="ARBA00023172"/>
    </source>
</evidence>